<evidence type="ECO:0000313" key="2">
    <source>
        <dbReference type="Proteomes" id="UP000204630"/>
    </source>
</evidence>
<dbReference type="KEGG" id="vg:26797812"/>
<dbReference type="EMBL" id="KT339177">
    <property type="protein sequence ID" value="ALA07000.1"/>
    <property type="molecule type" value="Genomic_DNA"/>
</dbReference>
<reference evidence="1 2" key="1">
    <citation type="journal article" date="2015" name="Appl. Environ. Microbiol.">
        <title>A virulent phage infecting Lactococcus garvieae, with homology to Lactococcus lactis phages.</title>
        <authorList>
            <person name="Eraclio G."/>
            <person name="Tremblay D.M."/>
            <person name="Lacelle-Cote A."/>
            <person name="Labrie S.J."/>
            <person name="Fortina M.G."/>
            <person name="Moineau S."/>
        </authorList>
    </citation>
    <scope>NUCLEOTIDE SEQUENCE [LARGE SCALE GENOMIC DNA]</scope>
</reference>
<protein>
    <submittedName>
        <fullName evidence="1">Uncharacterized protein</fullName>
    </submittedName>
</protein>
<evidence type="ECO:0000313" key="1">
    <source>
        <dbReference type="EMBL" id="ALA07000.1"/>
    </source>
</evidence>
<dbReference type="RefSeq" id="YP_009226674.1">
    <property type="nucleotide sequence ID" value="NC_029118.1"/>
</dbReference>
<proteinExistence type="predicted"/>
<dbReference type="Proteomes" id="UP000204630">
    <property type="component" value="Segment"/>
</dbReference>
<keyword evidence="2" id="KW-1185">Reference proteome</keyword>
<name>A0A0N9BBF9_9CAUD</name>
<organism evidence="1 2">
    <name type="scientific">Lactococcus phage GE1</name>
    <dbReference type="NCBI Taxonomy" id="1698369"/>
    <lineage>
        <taxon>Viruses</taxon>
        <taxon>Duplodnaviria</taxon>
        <taxon>Heunggongvirae</taxon>
        <taxon>Uroviricota</taxon>
        <taxon>Caudoviricetes</taxon>
        <taxon>Chertseyvirus</taxon>
        <taxon>Chertseyvirus GE1</taxon>
    </lineage>
</organism>
<sequence length="146" mass="16471">MSNAQFQAELKRAEKAMKLDAYKAVQKGSLTVSDIYFNQGNKMVDQGKGFAKKYGLNQSKTMFSNKYTTNKMTIKRGKDRYTIGASASAGWIAMMNRPTYSLKINKRGVLEGTIRKGKQLSFQHMDKKNEASVMSEINSLNSKTYK</sequence>
<dbReference type="GeneID" id="26797812"/>
<accession>A0A0N9BBF9</accession>